<proteinExistence type="predicted"/>
<feature type="compositionally biased region" description="Polar residues" evidence="3">
    <location>
        <begin position="1"/>
        <end position="11"/>
    </location>
</feature>
<reference evidence="5" key="1">
    <citation type="submission" date="2023-02" db="EMBL/GenBank/DDBJ databases">
        <title>Genome of toxic invasive species Heracleum sosnowskyi carries increased number of genes despite the absence of recent whole-genome duplications.</title>
        <authorList>
            <person name="Schelkunov M."/>
            <person name="Shtratnikova V."/>
            <person name="Makarenko M."/>
            <person name="Klepikova A."/>
            <person name="Omelchenko D."/>
            <person name="Novikova G."/>
            <person name="Obukhova E."/>
            <person name="Bogdanov V."/>
            <person name="Penin A."/>
            <person name="Logacheva M."/>
        </authorList>
    </citation>
    <scope>NUCLEOTIDE SEQUENCE</scope>
    <source>
        <strain evidence="5">Hsosn_3</strain>
        <tissue evidence="5">Leaf</tissue>
    </source>
</reference>
<dbReference type="PANTHER" id="PTHR31234:SF72">
    <property type="entry name" value="NDR1_HIN1-LIKE PROTEIN 6"/>
    <property type="match status" value="1"/>
</dbReference>
<accession>A0AAD8MXP9</accession>
<evidence type="ECO:0000313" key="6">
    <source>
        <dbReference type="Proteomes" id="UP001237642"/>
    </source>
</evidence>
<evidence type="ECO:0000256" key="1">
    <source>
        <dbReference type="ARBA" id="ARBA00004370"/>
    </source>
</evidence>
<evidence type="ECO:0000256" key="3">
    <source>
        <dbReference type="SAM" id="MobiDB-lite"/>
    </source>
</evidence>
<sequence>MPSPNYGNGVQHQRLPPYGKPKKSSGNACLKCICCCYGFLILMLIIIAGLTFYLYLEYKPEIPSYRYGDNSDVEAYFKTTFLCSGKLPSFKQGHKNITIMNIEMKGENGFGTALQDALEESQKNGQVPLLVTVKAPVNIILGSLQLREFTVHVKCYLVLDSLLSGNKPKIVSSRYDIDASF</sequence>
<gene>
    <name evidence="5" type="ORF">POM88_017087</name>
</gene>
<keyword evidence="4" id="KW-1133">Transmembrane helix</keyword>
<keyword evidence="2 4" id="KW-0472">Membrane</keyword>
<evidence type="ECO:0000256" key="4">
    <source>
        <dbReference type="SAM" id="Phobius"/>
    </source>
</evidence>
<keyword evidence="4" id="KW-0812">Transmembrane</keyword>
<evidence type="ECO:0000256" key="2">
    <source>
        <dbReference type="ARBA" id="ARBA00023136"/>
    </source>
</evidence>
<comment type="subcellular location">
    <subcellularLocation>
        <location evidence="1">Membrane</location>
    </subcellularLocation>
</comment>
<keyword evidence="6" id="KW-1185">Reference proteome</keyword>
<dbReference type="InterPro" id="IPR044839">
    <property type="entry name" value="NDR1-like"/>
</dbReference>
<evidence type="ECO:0008006" key="7">
    <source>
        <dbReference type="Google" id="ProtNLM"/>
    </source>
</evidence>
<dbReference type="GO" id="GO:0098542">
    <property type="term" value="P:defense response to other organism"/>
    <property type="evidence" value="ECO:0007669"/>
    <property type="project" value="InterPro"/>
</dbReference>
<name>A0AAD8MXP9_9APIA</name>
<dbReference type="EMBL" id="JAUIZM010000004">
    <property type="protein sequence ID" value="KAK1388909.1"/>
    <property type="molecule type" value="Genomic_DNA"/>
</dbReference>
<feature type="transmembrane region" description="Helical" evidence="4">
    <location>
        <begin position="28"/>
        <end position="56"/>
    </location>
</feature>
<dbReference type="Proteomes" id="UP001237642">
    <property type="component" value="Unassembled WGS sequence"/>
</dbReference>
<organism evidence="5 6">
    <name type="scientific">Heracleum sosnowskyi</name>
    <dbReference type="NCBI Taxonomy" id="360622"/>
    <lineage>
        <taxon>Eukaryota</taxon>
        <taxon>Viridiplantae</taxon>
        <taxon>Streptophyta</taxon>
        <taxon>Embryophyta</taxon>
        <taxon>Tracheophyta</taxon>
        <taxon>Spermatophyta</taxon>
        <taxon>Magnoliopsida</taxon>
        <taxon>eudicotyledons</taxon>
        <taxon>Gunneridae</taxon>
        <taxon>Pentapetalae</taxon>
        <taxon>asterids</taxon>
        <taxon>campanulids</taxon>
        <taxon>Apiales</taxon>
        <taxon>Apiaceae</taxon>
        <taxon>Apioideae</taxon>
        <taxon>apioid superclade</taxon>
        <taxon>Tordylieae</taxon>
        <taxon>Tordyliinae</taxon>
        <taxon>Heracleum</taxon>
    </lineage>
</organism>
<evidence type="ECO:0000313" key="5">
    <source>
        <dbReference type="EMBL" id="KAK1388909.1"/>
    </source>
</evidence>
<reference evidence="5" key="2">
    <citation type="submission" date="2023-05" db="EMBL/GenBank/DDBJ databases">
        <authorList>
            <person name="Schelkunov M.I."/>
        </authorList>
    </citation>
    <scope>NUCLEOTIDE SEQUENCE</scope>
    <source>
        <strain evidence="5">Hsosn_3</strain>
        <tissue evidence="5">Leaf</tissue>
    </source>
</reference>
<dbReference type="AlphaFoldDB" id="A0AAD8MXP9"/>
<feature type="region of interest" description="Disordered" evidence="3">
    <location>
        <begin position="1"/>
        <end position="21"/>
    </location>
</feature>
<dbReference type="PANTHER" id="PTHR31234">
    <property type="entry name" value="LATE EMBRYOGENESIS ABUNDANT (LEA) HYDROXYPROLINE-RICH GLYCOPROTEIN FAMILY"/>
    <property type="match status" value="1"/>
</dbReference>
<protein>
    <recommendedName>
        <fullName evidence="7">Late embryogenesis abundant protein LEA-2 subgroup domain-containing protein</fullName>
    </recommendedName>
</protein>
<comment type="caution">
    <text evidence="5">The sequence shown here is derived from an EMBL/GenBank/DDBJ whole genome shotgun (WGS) entry which is preliminary data.</text>
</comment>
<dbReference type="GO" id="GO:0005886">
    <property type="term" value="C:plasma membrane"/>
    <property type="evidence" value="ECO:0007669"/>
    <property type="project" value="TreeGrafter"/>
</dbReference>